<gene>
    <name evidence="6" type="ORF">FRX31_030453</name>
</gene>
<keyword evidence="7" id="KW-1185">Reference proteome</keyword>
<dbReference type="GO" id="GO:0005672">
    <property type="term" value="C:transcription factor TFIIA complex"/>
    <property type="evidence" value="ECO:0007669"/>
    <property type="project" value="InterPro"/>
</dbReference>
<feature type="compositionally biased region" description="Acidic residues" evidence="5">
    <location>
        <begin position="314"/>
        <end position="340"/>
    </location>
</feature>
<accession>A0A7J6V4G4</accession>
<name>A0A7J6V4G4_THATH</name>
<dbReference type="GO" id="GO:0003743">
    <property type="term" value="F:translation initiation factor activity"/>
    <property type="evidence" value="ECO:0007669"/>
    <property type="project" value="UniProtKB-KW"/>
</dbReference>
<dbReference type="OrthoDB" id="6275927at2759"/>
<dbReference type="SMART" id="SM01371">
    <property type="entry name" value="TFIIA"/>
    <property type="match status" value="1"/>
</dbReference>
<evidence type="ECO:0000256" key="2">
    <source>
        <dbReference type="ARBA" id="ARBA00010059"/>
    </source>
</evidence>
<dbReference type="AlphaFoldDB" id="A0A7J6V4G4"/>
<evidence type="ECO:0000313" key="6">
    <source>
        <dbReference type="EMBL" id="KAF5179959.1"/>
    </source>
</evidence>
<evidence type="ECO:0000256" key="4">
    <source>
        <dbReference type="ARBA" id="ARBA00023242"/>
    </source>
</evidence>
<keyword evidence="3" id="KW-0804">Transcription</keyword>
<dbReference type="Gene3D" id="1.10.287.100">
    <property type="match status" value="1"/>
</dbReference>
<dbReference type="SUPFAM" id="SSF47396">
    <property type="entry name" value="Transcription factor IIA (TFIIA), alpha-helical domain"/>
    <property type="match status" value="1"/>
</dbReference>
<dbReference type="FunFam" id="2.30.18.10:FF:000005">
    <property type="entry name" value="transcription initiation factor IIA large subunit"/>
    <property type="match status" value="1"/>
</dbReference>
<dbReference type="PANTHER" id="PTHR12694:SF8">
    <property type="entry name" value="TRANSCRIPTION INITIATION FACTOR IIA SUBUNIT 1"/>
    <property type="match status" value="1"/>
</dbReference>
<feature type="compositionally biased region" description="Polar residues" evidence="5">
    <location>
        <begin position="289"/>
        <end position="302"/>
    </location>
</feature>
<comment type="similarity">
    <text evidence="2">Belongs to the TFIIA subunit 1 family.</text>
</comment>
<feature type="region of interest" description="Disordered" evidence="5">
    <location>
        <begin position="190"/>
        <end position="210"/>
    </location>
</feature>
<feature type="region of interest" description="Disordered" evidence="5">
    <location>
        <begin position="129"/>
        <end position="154"/>
    </location>
</feature>
<dbReference type="GO" id="GO:0006367">
    <property type="term" value="P:transcription initiation at RNA polymerase II promoter"/>
    <property type="evidence" value="ECO:0007669"/>
    <property type="project" value="InterPro"/>
</dbReference>
<comment type="subcellular location">
    <subcellularLocation>
        <location evidence="1">Nucleus</location>
    </subcellularLocation>
</comment>
<feature type="region of interest" description="Disordered" evidence="5">
    <location>
        <begin position="272"/>
        <end position="344"/>
    </location>
</feature>
<proteinExistence type="inferred from homology"/>
<keyword evidence="6" id="KW-0648">Protein biosynthesis</keyword>
<dbReference type="InterPro" id="IPR004855">
    <property type="entry name" value="TFIIA_asu/bsu"/>
</dbReference>
<dbReference type="EMBL" id="JABWDY010038074">
    <property type="protein sequence ID" value="KAF5179959.1"/>
    <property type="molecule type" value="Genomic_DNA"/>
</dbReference>
<evidence type="ECO:0000256" key="3">
    <source>
        <dbReference type="ARBA" id="ARBA00023163"/>
    </source>
</evidence>
<evidence type="ECO:0000313" key="7">
    <source>
        <dbReference type="Proteomes" id="UP000554482"/>
    </source>
</evidence>
<dbReference type="Pfam" id="PF03153">
    <property type="entry name" value="TFIIA"/>
    <property type="match status" value="2"/>
</dbReference>
<evidence type="ECO:0000256" key="1">
    <source>
        <dbReference type="ARBA" id="ARBA00004123"/>
    </source>
</evidence>
<dbReference type="InterPro" id="IPR009088">
    <property type="entry name" value="TFIIA_b-brl"/>
</dbReference>
<keyword evidence="4" id="KW-0539">Nucleus</keyword>
<dbReference type="CDD" id="cd07976">
    <property type="entry name" value="TFIIA_alpha_beta_like"/>
    <property type="match status" value="2"/>
</dbReference>
<dbReference type="PANTHER" id="PTHR12694">
    <property type="entry name" value="TRANSCRIPTION INITIATION FACTOR IIA SUBUNIT 1"/>
    <property type="match status" value="1"/>
</dbReference>
<dbReference type="Proteomes" id="UP000554482">
    <property type="component" value="Unassembled WGS sequence"/>
</dbReference>
<comment type="caution">
    <text evidence="6">The sequence shown here is derived from an EMBL/GenBank/DDBJ whole genome shotgun (WGS) entry which is preliminary data.</text>
</comment>
<dbReference type="Gene3D" id="2.30.18.10">
    <property type="entry name" value="Transcription factor IIA (TFIIA), beta-barrel domain"/>
    <property type="match status" value="1"/>
</dbReference>
<organism evidence="6 7">
    <name type="scientific">Thalictrum thalictroides</name>
    <name type="common">Rue-anemone</name>
    <name type="synonym">Anemone thalictroides</name>
    <dbReference type="NCBI Taxonomy" id="46969"/>
    <lineage>
        <taxon>Eukaryota</taxon>
        <taxon>Viridiplantae</taxon>
        <taxon>Streptophyta</taxon>
        <taxon>Embryophyta</taxon>
        <taxon>Tracheophyta</taxon>
        <taxon>Spermatophyta</taxon>
        <taxon>Magnoliopsida</taxon>
        <taxon>Ranunculales</taxon>
        <taxon>Ranunculaceae</taxon>
        <taxon>Thalictroideae</taxon>
        <taxon>Thalictrum</taxon>
    </lineage>
</organism>
<dbReference type="FunFam" id="1.10.287.100:FF:000001">
    <property type="entry name" value="Transcription initiation factor IIA subunit"/>
    <property type="match status" value="1"/>
</dbReference>
<protein>
    <submittedName>
        <fullName evidence="6">Transcription initiation factor iia subunit like</fullName>
    </submittedName>
</protein>
<keyword evidence="6" id="KW-0396">Initiation factor</keyword>
<dbReference type="SUPFAM" id="SSF50784">
    <property type="entry name" value="Transcription factor IIA (TFIIA), beta-barrel domain"/>
    <property type="match status" value="1"/>
</dbReference>
<sequence length="387" mass="42894">MATNVSSVYLHVIDSVVNKLREEFVSEGVDDAVLVELQGLWELKMMQCGVVQGPIERNSTVKGAGVPTPVHDLNVPYEGTEEYETPTAEMLFPPTPLQTPIQTPLPAEPLSYQYLPAGHSEYGLVPNSGAATDTKPGRPAPYMQQPSPWMGQRPLGVDVNVAYEEGREEDGGGGNAQEPPVKDFFMLNSGKRKRDDYPPNPLPNEHIPQQDGSADALLESSLQEVPVANICPNEAQVETLRDRLKLQERKNIDAAIESMVRMKQTAITIPQHDGYDDNVYDNGVRTEDYSTPSYYDPSTANGVRTPIPGRSEAVEDDEPPLNEDDDDDDLDDLEQGDEEPSTSHLVLAQFEKVSRTKSRWKCILKDGIMHLNNKDILFSKANGEFEF</sequence>
<evidence type="ECO:0000256" key="5">
    <source>
        <dbReference type="SAM" id="MobiDB-lite"/>
    </source>
</evidence>
<reference evidence="6 7" key="1">
    <citation type="submission" date="2020-06" db="EMBL/GenBank/DDBJ databases">
        <title>Transcriptomic and genomic resources for Thalictrum thalictroides and T. hernandezii: Facilitating candidate gene discovery in an emerging model plant lineage.</title>
        <authorList>
            <person name="Arias T."/>
            <person name="Riano-Pachon D.M."/>
            <person name="Di Stilio V.S."/>
        </authorList>
    </citation>
    <scope>NUCLEOTIDE SEQUENCE [LARGE SCALE GENOMIC DNA]</scope>
    <source>
        <strain evidence="7">cv. WT478/WT964</strain>
        <tissue evidence="6">Leaves</tissue>
    </source>
</reference>